<dbReference type="AlphaFoldDB" id="A0A3Q2HDQ3"/>
<dbReference type="GO" id="GO:0006457">
    <property type="term" value="P:protein folding"/>
    <property type="evidence" value="ECO:0000318"/>
    <property type="project" value="GO_Central"/>
</dbReference>
<evidence type="ECO:0000259" key="2">
    <source>
        <dbReference type="Pfam" id="PF08327"/>
    </source>
</evidence>
<accession>A0A3Q2HDQ3</accession>
<dbReference type="InParanoid" id="A0A3Q2HDQ3"/>
<proteinExistence type="inferred from homology"/>
<dbReference type="Ensembl" id="ENSECAT00000030390.1">
    <property type="protein sequence ID" value="ENSECAP00000032551.1"/>
    <property type="gene ID" value="ENSECAG00000036577.1"/>
</dbReference>
<name>A0A3Q2HDQ3_HORSE</name>
<dbReference type="STRING" id="9796.ENSECAP00000032551"/>
<dbReference type="GO" id="GO:0001671">
    <property type="term" value="F:ATPase activator activity"/>
    <property type="evidence" value="ECO:0000318"/>
    <property type="project" value="GO_Central"/>
</dbReference>
<dbReference type="InterPro" id="IPR013538">
    <property type="entry name" value="ASHA1/2-like_C"/>
</dbReference>
<evidence type="ECO:0000313" key="3">
    <source>
        <dbReference type="Ensembl" id="ENSECAP00000032551.1"/>
    </source>
</evidence>
<organism evidence="3 4">
    <name type="scientific">Equus caballus</name>
    <name type="common">Horse</name>
    <dbReference type="NCBI Taxonomy" id="9796"/>
    <lineage>
        <taxon>Eukaryota</taxon>
        <taxon>Metazoa</taxon>
        <taxon>Chordata</taxon>
        <taxon>Craniata</taxon>
        <taxon>Vertebrata</taxon>
        <taxon>Euteleostomi</taxon>
        <taxon>Mammalia</taxon>
        <taxon>Eutheria</taxon>
        <taxon>Laurasiatheria</taxon>
        <taxon>Perissodactyla</taxon>
        <taxon>Equidae</taxon>
        <taxon>Equus</taxon>
    </lineage>
</organism>
<sequence>RKDKAMATQELTVKRKLSENTMASSPAALCVRVPTVALLYDCCRAALQHLYCERFDIVMKWRRRKWPEEHYATITLNYMLPPGQTKLQLECMGVPVCKDENMKFYWQKPHFEEIKGLLQLATLNC</sequence>
<reference evidence="3" key="2">
    <citation type="submission" date="2025-08" db="UniProtKB">
        <authorList>
            <consortium name="Ensembl"/>
        </authorList>
    </citation>
    <scope>IDENTIFICATION</scope>
    <source>
        <strain evidence="3">Thoroughbred</strain>
    </source>
</reference>
<dbReference type="Proteomes" id="UP000002281">
    <property type="component" value="Chromosome 10"/>
</dbReference>
<feature type="domain" description="Activator of Hsp90 ATPase homologue 1/2-like C-terminal" evidence="2">
    <location>
        <begin position="57"/>
        <end position="118"/>
    </location>
</feature>
<dbReference type="InterPro" id="IPR023393">
    <property type="entry name" value="START-like_dom_sf"/>
</dbReference>
<dbReference type="PaxDb" id="9796-ENSECAP00000032551"/>
<comment type="similarity">
    <text evidence="1">Belongs to the AHA1 family.</text>
</comment>
<reference evidence="3 4" key="1">
    <citation type="journal article" date="2009" name="Science">
        <title>Genome sequence, comparative analysis, and population genetics of the domestic horse.</title>
        <authorList>
            <consortium name="Broad Institute Genome Sequencing Platform"/>
            <consortium name="Broad Institute Whole Genome Assembly Team"/>
            <person name="Wade C.M."/>
            <person name="Giulotto E."/>
            <person name="Sigurdsson S."/>
            <person name="Zoli M."/>
            <person name="Gnerre S."/>
            <person name="Imsland F."/>
            <person name="Lear T.L."/>
            <person name="Adelson D.L."/>
            <person name="Bailey E."/>
            <person name="Bellone R.R."/>
            <person name="Bloecker H."/>
            <person name="Distl O."/>
            <person name="Edgar R.C."/>
            <person name="Garber M."/>
            <person name="Leeb T."/>
            <person name="Mauceli E."/>
            <person name="MacLeod J.N."/>
            <person name="Penedo M.C.T."/>
            <person name="Raison J.M."/>
            <person name="Sharpe T."/>
            <person name="Vogel J."/>
            <person name="Andersson L."/>
            <person name="Antczak D.F."/>
            <person name="Biagi T."/>
            <person name="Binns M.M."/>
            <person name="Chowdhary B.P."/>
            <person name="Coleman S.J."/>
            <person name="Della Valle G."/>
            <person name="Fryc S."/>
            <person name="Guerin G."/>
            <person name="Hasegawa T."/>
            <person name="Hill E.W."/>
            <person name="Jurka J."/>
            <person name="Kiialainen A."/>
            <person name="Lindgren G."/>
            <person name="Liu J."/>
            <person name="Magnani E."/>
            <person name="Mickelson J.R."/>
            <person name="Murray J."/>
            <person name="Nergadze S.G."/>
            <person name="Onofrio R."/>
            <person name="Pedroni S."/>
            <person name="Piras M.F."/>
            <person name="Raudsepp T."/>
            <person name="Rocchi M."/>
            <person name="Roeed K.H."/>
            <person name="Ryder O.A."/>
            <person name="Searle S."/>
            <person name="Skow L."/>
            <person name="Swinburne J.E."/>
            <person name="Syvaenen A.C."/>
            <person name="Tozaki T."/>
            <person name="Valberg S.J."/>
            <person name="Vaudin M."/>
            <person name="White J.R."/>
            <person name="Zody M.C."/>
            <person name="Lander E.S."/>
            <person name="Lindblad-Toh K."/>
        </authorList>
    </citation>
    <scope>NUCLEOTIDE SEQUENCE [LARGE SCALE GENOMIC DNA]</scope>
    <source>
        <strain evidence="3 4">Thoroughbred</strain>
    </source>
</reference>
<dbReference type="Pfam" id="PF08327">
    <property type="entry name" value="AHSA1"/>
    <property type="match status" value="1"/>
</dbReference>
<dbReference type="Gene3D" id="3.30.530.20">
    <property type="match status" value="1"/>
</dbReference>
<protein>
    <recommendedName>
        <fullName evidence="2">Activator of Hsp90 ATPase homologue 1/2-like C-terminal domain-containing protein</fullName>
    </recommendedName>
</protein>
<evidence type="ECO:0000313" key="4">
    <source>
        <dbReference type="Proteomes" id="UP000002281"/>
    </source>
</evidence>
<dbReference type="GO" id="GO:0005829">
    <property type="term" value="C:cytosol"/>
    <property type="evidence" value="ECO:0000318"/>
    <property type="project" value="GO_Central"/>
</dbReference>
<keyword evidence="4" id="KW-1185">Reference proteome</keyword>
<evidence type="ECO:0000256" key="1">
    <source>
        <dbReference type="ARBA" id="ARBA00006817"/>
    </source>
</evidence>
<dbReference type="SMR" id="A0A3Q2HDQ3"/>
<reference evidence="3" key="3">
    <citation type="submission" date="2025-09" db="UniProtKB">
        <authorList>
            <consortium name="Ensembl"/>
        </authorList>
    </citation>
    <scope>IDENTIFICATION</scope>
    <source>
        <strain evidence="3">Thoroughbred</strain>
    </source>
</reference>
<dbReference type="GeneTree" id="ENSGT00940000157344"/>